<gene>
    <name evidence="1" type="ORF">NCTC11157_00818</name>
</gene>
<dbReference type="OrthoDB" id="1078052at2"/>
<name>A0A379DX81_9BACT</name>
<evidence type="ECO:0000313" key="1">
    <source>
        <dbReference type="EMBL" id="SUB85096.1"/>
    </source>
</evidence>
<evidence type="ECO:0008006" key="3">
    <source>
        <dbReference type="Google" id="ProtNLM"/>
    </source>
</evidence>
<sequence>MTKVAIKSDKITSFGGIFHVMDVFSKLGLNQIIVSSLGQRGSTGTAFQYSDIISSLFYSYLCGADCLEDINTLIAQFSLSPKCTLPGADTVGRGLKELKEANVVYTCDKSKHAYKFNKAEKLNQLLLTMVKHLGLIHEGSSVDLDFDHQFLPAHKYDATYSYKGDYDYFSGWAHLPFSFLEQNTVFMLVTVMLKKFILHTSSTYLPSGLRQEGDTS</sequence>
<proteinExistence type="predicted"/>
<accession>A0A379DX81</accession>
<organism evidence="1 2">
    <name type="scientific">Prevotella disiens</name>
    <dbReference type="NCBI Taxonomy" id="28130"/>
    <lineage>
        <taxon>Bacteria</taxon>
        <taxon>Pseudomonadati</taxon>
        <taxon>Bacteroidota</taxon>
        <taxon>Bacteroidia</taxon>
        <taxon>Bacteroidales</taxon>
        <taxon>Prevotellaceae</taxon>
        <taxon>Prevotella</taxon>
    </lineage>
</organism>
<dbReference type="AlphaFoldDB" id="A0A379DX81"/>
<dbReference type="Proteomes" id="UP000254072">
    <property type="component" value="Unassembled WGS sequence"/>
</dbReference>
<evidence type="ECO:0000313" key="2">
    <source>
        <dbReference type="Proteomes" id="UP000254072"/>
    </source>
</evidence>
<reference evidence="1 2" key="1">
    <citation type="submission" date="2018-06" db="EMBL/GenBank/DDBJ databases">
        <authorList>
            <consortium name="Pathogen Informatics"/>
            <person name="Doyle S."/>
        </authorList>
    </citation>
    <scope>NUCLEOTIDE SEQUENCE [LARGE SCALE GENOMIC DNA]</scope>
    <source>
        <strain evidence="1 2">NCTC11157</strain>
    </source>
</reference>
<protein>
    <recommendedName>
        <fullName evidence="3">Transposase DDE domain-containing protein</fullName>
    </recommendedName>
</protein>
<dbReference type="EMBL" id="UGTL01000001">
    <property type="protein sequence ID" value="SUB85096.1"/>
    <property type="molecule type" value="Genomic_DNA"/>
</dbReference>